<proteinExistence type="predicted"/>
<dbReference type="AlphaFoldDB" id="A0AAV9JUT6"/>
<organism evidence="1 2">
    <name type="scientific">Oleoguttula mirabilis</name>
    <dbReference type="NCBI Taxonomy" id="1507867"/>
    <lineage>
        <taxon>Eukaryota</taxon>
        <taxon>Fungi</taxon>
        <taxon>Dikarya</taxon>
        <taxon>Ascomycota</taxon>
        <taxon>Pezizomycotina</taxon>
        <taxon>Dothideomycetes</taxon>
        <taxon>Dothideomycetidae</taxon>
        <taxon>Mycosphaerellales</taxon>
        <taxon>Teratosphaeriaceae</taxon>
        <taxon>Oleoguttula</taxon>
    </lineage>
</organism>
<dbReference type="EMBL" id="JAVFHQ010000008">
    <property type="protein sequence ID" value="KAK4548339.1"/>
    <property type="molecule type" value="Genomic_DNA"/>
</dbReference>
<name>A0AAV9JUT6_9PEZI</name>
<evidence type="ECO:0000313" key="2">
    <source>
        <dbReference type="Proteomes" id="UP001324427"/>
    </source>
</evidence>
<accession>A0AAV9JUT6</accession>
<comment type="caution">
    <text evidence="1">The sequence shown here is derived from an EMBL/GenBank/DDBJ whole genome shotgun (WGS) entry which is preliminary data.</text>
</comment>
<gene>
    <name evidence="1" type="ORF">LTR36_010209</name>
</gene>
<reference evidence="1 2" key="1">
    <citation type="submission" date="2021-11" db="EMBL/GenBank/DDBJ databases">
        <title>Black yeast isolated from Biological Soil Crust.</title>
        <authorList>
            <person name="Kurbessoian T."/>
        </authorList>
    </citation>
    <scope>NUCLEOTIDE SEQUENCE [LARGE SCALE GENOMIC DNA]</scope>
    <source>
        <strain evidence="1 2">CCFEE 5522</strain>
    </source>
</reference>
<sequence>MQYGQQITEEFDGLHRIGLDVPPQQNGKARSRTLCNKIRAISQNKHRRNSFDLLMISSAELLDTFCGWLLLELINEFETHAVPDAQSQSDGELLLFLGLLERKPPPSNEKWWALRSFSSS</sequence>
<dbReference type="Proteomes" id="UP001324427">
    <property type="component" value="Unassembled WGS sequence"/>
</dbReference>
<evidence type="ECO:0000313" key="1">
    <source>
        <dbReference type="EMBL" id="KAK4548339.1"/>
    </source>
</evidence>
<protein>
    <submittedName>
        <fullName evidence="1">Uncharacterized protein</fullName>
    </submittedName>
</protein>
<keyword evidence="2" id="KW-1185">Reference proteome</keyword>